<dbReference type="SUPFAM" id="SSF144217">
    <property type="entry name" value="CSL zinc finger"/>
    <property type="match status" value="1"/>
</dbReference>
<dbReference type="PROSITE" id="PS51074">
    <property type="entry name" value="DPH_MB"/>
    <property type="match status" value="1"/>
</dbReference>
<dbReference type="PANTHER" id="PTHR45255">
    <property type="entry name" value="DNAJ HOMOLOG SUBFAMILY C MEMBER 24"/>
    <property type="match status" value="1"/>
</dbReference>
<dbReference type="PRINTS" id="PR00625">
    <property type="entry name" value="JDOMAIN"/>
</dbReference>
<dbReference type="AlphaFoldDB" id="A0A1C9EGN2"/>
<keyword evidence="4" id="KW-0408">Iron</keyword>
<comment type="similarity">
    <text evidence="1">Belongs to the DPH4 family.</text>
</comment>
<proteinExistence type="inferred from homology"/>
<dbReference type="GO" id="GO:0008198">
    <property type="term" value="F:ferrous iron binding"/>
    <property type="evidence" value="ECO:0007669"/>
    <property type="project" value="TreeGrafter"/>
</dbReference>
<protein>
    <submittedName>
        <fullName evidence="7">DPH4-like protein</fullName>
    </submittedName>
</protein>
<keyword evidence="3" id="KW-0862">Zinc</keyword>
<evidence type="ECO:0000259" key="6">
    <source>
        <dbReference type="PROSITE" id="PS51074"/>
    </source>
</evidence>
<dbReference type="Pfam" id="PF05207">
    <property type="entry name" value="Zn_ribbon_CSL"/>
    <property type="match status" value="1"/>
</dbReference>
<sequence>MANNTFLDYYRILRSDRKASNEDLKRSYQSLVLLFHPDKVGGGQEEKFHTIQKAWSVLKEPESRRQYDAELACYENHQLLLYETITLSQMEFDTAEDVYTYQCRCNGIYYLEASELLICSNQVVIGCDECSFSIKVNIPR</sequence>
<evidence type="ECO:0000259" key="5">
    <source>
        <dbReference type="PROSITE" id="PS50076"/>
    </source>
</evidence>
<evidence type="ECO:0000256" key="2">
    <source>
        <dbReference type="ARBA" id="ARBA00022723"/>
    </source>
</evidence>
<feature type="domain" description="J" evidence="5">
    <location>
        <begin position="8"/>
        <end position="71"/>
    </location>
</feature>
<evidence type="ECO:0000256" key="4">
    <source>
        <dbReference type="ARBA" id="ARBA00023004"/>
    </source>
</evidence>
<reference evidence="7" key="1">
    <citation type="submission" date="2016-08" db="EMBL/GenBank/DDBJ databases">
        <authorList>
            <person name="Seilhamer J.J."/>
        </authorList>
    </citation>
    <scope>NUCLEOTIDE SEQUENCE</scope>
</reference>
<dbReference type="PANTHER" id="PTHR45255:SF1">
    <property type="entry name" value="DNAJ HOMOLOG SUBFAMILY C MEMBER 24"/>
    <property type="match status" value="1"/>
</dbReference>
<dbReference type="InterPro" id="IPR036869">
    <property type="entry name" value="J_dom_sf"/>
</dbReference>
<dbReference type="PROSITE" id="PS50076">
    <property type="entry name" value="DNAJ_2"/>
    <property type="match status" value="1"/>
</dbReference>
<accession>A0A1C9EGN2</accession>
<name>A0A1C9EGN2_BICAN</name>
<dbReference type="SUPFAM" id="SSF46565">
    <property type="entry name" value="Chaperone J-domain"/>
    <property type="match status" value="1"/>
</dbReference>
<keyword evidence="2" id="KW-0479">Metal-binding</keyword>
<dbReference type="InterPro" id="IPR036671">
    <property type="entry name" value="DPH_MB_sf"/>
</dbReference>
<feature type="domain" description="DPH-type MB" evidence="6">
    <location>
        <begin position="81"/>
        <end position="139"/>
    </location>
</feature>
<dbReference type="Gene3D" id="3.10.660.10">
    <property type="entry name" value="DPH Zinc finger"/>
    <property type="match status" value="1"/>
</dbReference>
<organism evidence="7">
    <name type="scientific">Bicyclus anynana</name>
    <name type="common">Squinting bush brown butterfly</name>
    <dbReference type="NCBI Taxonomy" id="110368"/>
    <lineage>
        <taxon>Eukaryota</taxon>
        <taxon>Metazoa</taxon>
        <taxon>Ecdysozoa</taxon>
        <taxon>Arthropoda</taxon>
        <taxon>Hexapoda</taxon>
        <taxon>Insecta</taxon>
        <taxon>Pterygota</taxon>
        <taxon>Neoptera</taxon>
        <taxon>Endopterygota</taxon>
        <taxon>Lepidoptera</taxon>
        <taxon>Glossata</taxon>
        <taxon>Ditrysia</taxon>
        <taxon>Papilionoidea</taxon>
        <taxon>Nymphalidae</taxon>
        <taxon>Satyrinae</taxon>
        <taxon>Satyrini</taxon>
        <taxon>Mycalesina</taxon>
        <taxon>Bicyclus</taxon>
    </lineage>
</organism>
<dbReference type="Gene3D" id="1.10.287.110">
    <property type="entry name" value="DnaJ domain"/>
    <property type="match status" value="1"/>
</dbReference>
<dbReference type="Pfam" id="PF00226">
    <property type="entry name" value="DnaJ"/>
    <property type="match status" value="1"/>
</dbReference>
<dbReference type="InterPro" id="IPR007872">
    <property type="entry name" value="DPH_MB_dom"/>
</dbReference>
<evidence type="ECO:0000313" key="7">
    <source>
        <dbReference type="EMBL" id="AON96653.1"/>
    </source>
</evidence>
<dbReference type="EMBL" id="KX778610">
    <property type="protein sequence ID" value="AON96653.1"/>
    <property type="molecule type" value="Genomic_DNA"/>
</dbReference>
<dbReference type="InterPro" id="IPR001623">
    <property type="entry name" value="DnaJ_domain"/>
</dbReference>
<evidence type="ECO:0000256" key="3">
    <source>
        <dbReference type="ARBA" id="ARBA00022833"/>
    </source>
</evidence>
<dbReference type="SMART" id="SM00271">
    <property type="entry name" value="DnaJ"/>
    <property type="match status" value="1"/>
</dbReference>
<evidence type="ECO:0000256" key="1">
    <source>
        <dbReference type="ARBA" id="ARBA00006169"/>
    </source>
</evidence>
<dbReference type="CDD" id="cd06257">
    <property type="entry name" value="DnaJ"/>
    <property type="match status" value="1"/>
</dbReference>
<dbReference type="OrthoDB" id="66964at2759"/>
<dbReference type="GO" id="GO:0001671">
    <property type="term" value="F:ATPase activator activity"/>
    <property type="evidence" value="ECO:0007669"/>
    <property type="project" value="TreeGrafter"/>
</dbReference>